<feature type="repeat" description="WD" evidence="3">
    <location>
        <begin position="134"/>
        <end position="175"/>
    </location>
</feature>
<dbReference type="InterPro" id="IPR001680">
    <property type="entry name" value="WD40_rpt"/>
</dbReference>
<gene>
    <name evidence="5" type="ORF">DAEQUDRAFT_769159</name>
</gene>
<dbReference type="PROSITE" id="PS00678">
    <property type="entry name" value="WD_REPEATS_1"/>
    <property type="match status" value="1"/>
</dbReference>
<feature type="repeat" description="WD" evidence="3">
    <location>
        <begin position="272"/>
        <end position="304"/>
    </location>
</feature>
<dbReference type="Gene3D" id="2.130.10.10">
    <property type="entry name" value="YVTN repeat-like/Quinoprotein amine dehydrogenase"/>
    <property type="match status" value="3"/>
</dbReference>
<evidence type="ECO:0000256" key="4">
    <source>
        <dbReference type="SAM" id="MobiDB-lite"/>
    </source>
</evidence>
<keyword evidence="6" id="KW-1185">Reference proteome</keyword>
<dbReference type="PANTHER" id="PTHR19879">
    <property type="entry name" value="TRANSCRIPTION INITIATION FACTOR TFIID"/>
    <property type="match status" value="1"/>
</dbReference>
<dbReference type="STRING" id="1314783.A0A165M1F3"/>
<dbReference type="PROSITE" id="PS50294">
    <property type="entry name" value="WD_REPEATS_REGION"/>
    <property type="match status" value="3"/>
</dbReference>
<evidence type="ECO:0000256" key="2">
    <source>
        <dbReference type="ARBA" id="ARBA00022737"/>
    </source>
</evidence>
<name>A0A165M1F3_9APHY</name>
<feature type="repeat" description="WD" evidence="3">
    <location>
        <begin position="390"/>
        <end position="421"/>
    </location>
</feature>
<dbReference type="SUPFAM" id="SSF50978">
    <property type="entry name" value="WD40 repeat-like"/>
    <property type="match status" value="1"/>
</dbReference>
<dbReference type="InterPro" id="IPR015943">
    <property type="entry name" value="WD40/YVTN_repeat-like_dom_sf"/>
</dbReference>
<feature type="repeat" description="WD" evidence="3">
    <location>
        <begin position="176"/>
        <end position="218"/>
    </location>
</feature>
<evidence type="ECO:0000313" key="5">
    <source>
        <dbReference type="EMBL" id="KZT65120.1"/>
    </source>
</evidence>
<dbReference type="PANTHER" id="PTHR19879:SF9">
    <property type="entry name" value="TRANSCRIPTION INITIATION FACTOR TFIID SUBUNIT 5"/>
    <property type="match status" value="1"/>
</dbReference>
<dbReference type="InterPro" id="IPR019775">
    <property type="entry name" value="WD40_repeat_CS"/>
</dbReference>
<dbReference type="Pfam" id="PF00400">
    <property type="entry name" value="WD40"/>
    <property type="match status" value="5"/>
</dbReference>
<evidence type="ECO:0000313" key="6">
    <source>
        <dbReference type="Proteomes" id="UP000076727"/>
    </source>
</evidence>
<reference evidence="5 6" key="1">
    <citation type="journal article" date="2016" name="Mol. Biol. Evol.">
        <title>Comparative Genomics of Early-Diverging Mushroom-Forming Fungi Provides Insights into the Origins of Lignocellulose Decay Capabilities.</title>
        <authorList>
            <person name="Nagy L.G."/>
            <person name="Riley R."/>
            <person name="Tritt A."/>
            <person name="Adam C."/>
            <person name="Daum C."/>
            <person name="Floudas D."/>
            <person name="Sun H."/>
            <person name="Yadav J.S."/>
            <person name="Pangilinan J."/>
            <person name="Larsson K.H."/>
            <person name="Matsuura K."/>
            <person name="Barry K."/>
            <person name="Labutti K."/>
            <person name="Kuo R."/>
            <person name="Ohm R.A."/>
            <person name="Bhattacharya S.S."/>
            <person name="Shirouzu T."/>
            <person name="Yoshinaga Y."/>
            <person name="Martin F.M."/>
            <person name="Grigoriev I.V."/>
            <person name="Hibbett D.S."/>
        </authorList>
    </citation>
    <scope>NUCLEOTIDE SEQUENCE [LARGE SCALE GENOMIC DNA]</scope>
    <source>
        <strain evidence="5 6">L-15889</strain>
    </source>
</reference>
<organism evidence="5 6">
    <name type="scientific">Daedalea quercina L-15889</name>
    <dbReference type="NCBI Taxonomy" id="1314783"/>
    <lineage>
        <taxon>Eukaryota</taxon>
        <taxon>Fungi</taxon>
        <taxon>Dikarya</taxon>
        <taxon>Basidiomycota</taxon>
        <taxon>Agaricomycotina</taxon>
        <taxon>Agaricomycetes</taxon>
        <taxon>Polyporales</taxon>
        <taxon>Fomitopsis</taxon>
    </lineage>
</organism>
<dbReference type="EMBL" id="KV429112">
    <property type="protein sequence ID" value="KZT65120.1"/>
    <property type="molecule type" value="Genomic_DNA"/>
</dbReference>
<dbReference type="PROSITE" id="PS50082">
    <property type="entry name" value="WD_REPEATS_2"/>
    <property type="match status" value="5"/>
</dbReference>
<keyword evidence="1 3" id="KW-0853">WD repeat</keyword>
<accession>A0A165M1F3</accession>
<sequence length="430" mass="45448">MDHLHRELEDTKDRNCLSSYDGDAPGLRTTKGADTFLEAHNLDDALTAVAAIEPELTSTGGDSHEPREDSEPPALLPVGAAVPHLAAFPLGSNSGYGGQLAALAYSPTGAHIAAGVRDVITVWNARVDDVLYDFRGHSGTISSLAFSPGGGQLTSGASDGCVVLWDLIAGEPIRSLDAHANYVDFLAYSPDGKLFASAGSSEGTVKLWEAETGNLHAAMEEYYGNIIAIVFSPNGEQLTSVTAEGMAHVWNTSTGSLICDLRGHQPMYAFCSVVYSHDGRRLVTSSQDGTARVWDAALGHEIMTLNEEADGAVWAATFSADGKELYYISSDGIIKAFHSDSGVLIQAIDCEGKAAMSITFSADGRLLAASGKGFVVTVWDMATRCELVQLTGHTDTVNYISFSCDNEYIATASNDGTVRKWALPALAATV</sequence>
<dbReference type="Proteomes" id="UP000076727">
    <property type="component" value="Unassembled WGS sequence"/>
</dbReference>
<evidence type="ECO:0000256" key="3">
    <source>
        <dbReference type="PROSITE-ProRule" id="PRU00221"/>
    </source>
</evidence>
<dbReference type="CDD" id="cd00200">
    <property type="entry name" value="WD40"/>
    <property type="match status" value="1"/>
</dbReference>
<dbReference type="SMART" id="SM00320">
    <property type="entry name" value="WD40"/>
    <property type="match status" value="8"/>
</dbReference>
<dbReference type="InterPro" id="IPR036322">
    <property type="entry name" value="WD40_repeat_dom_sf"/>
</dbReference>
<proteinExistence type="predicted"/>
<dbReference type="OrthoDB" id="538223at2759"/>
<feature type="repeat" description="WD" evidence="3">
    <location>
        <begin position="219"/>
        <end position="260"/>
    </location>
</feature>
<dbReference type="InterPro" id="IPR020472">
    <property type="entry name" value="WD40_PAC1"/>
</dbReference>
<protein>
    <submittedName>
        <fullName evidence="5">WD40 repeat-like protein</fullName>
    </submittedName>
</protein>
<evidence type="ECO:0000256" key="1">
    <source>
        <dbReference type="ARBA" id="ARBA00022574"/>
    </source>
</evidence>
<feature type="region of interest" description="Disordered" evidence="4">
    <location>
        <begin position="1"/>
        <end position="24"/>
    </location>
</feature>
<feature type="compositionally biased region" description="Basic and acidic residues" evidence="4">
    <location>
        <begin position="1"/>
        <end position="15"/>
    </location>
</feature>
<dbReference type="PRINTS" id="PR00320">
    <property type="entry name" value="GPROTEINBRPT"/>
</dbReference>
<dbReference type="AlphaFoldDB" id="A0A165M1F3"/>
<keyword evidence="2" id="KW-0677">Repeat</keyword>